<dbReference type="GO" id="GO:0005096">
    <property type="term" value="F:GTPase activator activity"/>
    <property type="evidence" value="ECO:0007669"/>
    <property type="project" value="TreeGrafter"/>
</dbReference>
<dbReference type="EMBL" id="CP045902">
    <property type="protein sequence ID" value="QQP38653.1"/>
    <property type="molecule type" value="Genomic_DNA"/>
</dbReference>
<dbReference type="PANTHER" id="PTHR47219:SF25">
    <property type="entry name" value="RAB-GAP TBC DOMAIN-CONTAINING PROTEIN"/>
    <property type="match status" value="1"/>
</dbReference>
<name>A0A7T8GVL7_CALRO</name>
<feature type="domain" description="Rab-GAP TBC" evidence="1">
    <location>
        <begin position="1"/>
        <end position="79"/>
    </location>
</feature>
<dbReference type="SUPFAM" id="SSF47923">
    <property type="entry name" value="Ypt/Rab-GAP domain of gyp1p"/>
    <property type="match status" value="1"/>
</dbReference>
<dbReference type="AlphaFoldDB" id="A0A7T8GVL7"/>
<dbReference type="InterPro" id="IPR035969">
    <property type="entry name" value="Rab-GAP_TBC_sf"/>
</dbReference>
<accession>A0A7T8GVL7</accession>
<evidence type="ECO:0000313" key="3">
    <source>
        <dbReference type="Proteomes" id="UP000595437"/>
    </source>
</evidence>
<gene>
    <name evidence="2" type="ORF">FKW44_019288</name>
</gene>
<organism evidence="2 3">
    <name type="scientific">Caligus rogercresseyi</name>
    <name type="common">Sea louse</name>
    <dbReference type="NCBI Taxonomy" id="217165"/>
    <lineage>
        <taxon>Eukaryota</taxon>
        <taxon>Metazoa</taxon>
        <taxon>Ecdysozoa</taxon>
        <taxon>Arthropoda</taxon>
        <taxon>Crustacea</taxon>
        <taxon>Multicrustacea</taxon>
        <taxon>Hexanauplia</taxon>
        <taxon>Copepoda</taxon>
        <taxon>Siphonostomatoida</taxon>
        <taxon>Caligidae</taxon>
        <taxon>Caligus</taxon>
    </lineage>
</organism>
<protein>
    <recommendedName>
        <fullName evidence="1">Rab-GAP TBC domain-containing protein</fullName>
    </recommendedName>
</protein>
<dbReference type="FunFam" id="1.10.8.270:FF:000016">
    <property type="entry name" value="TBC1 domain family member 2A"/>
    <property type="match status" value="1"/>
</dbReference>
<dbReference type="InterPro" id="IPR000195">
    <property type="entry name" value="Rab-GAP-TBC_dom"/>
</dbReference>
<dbReference type="PROSITE" id="PS50086">
    <property type="entry name" value="TBC_RABGAP"/>
    <property type="match status" value="1"/>
</dbReference>
<evidence type="ECO:0000259" key="1">
    <source>
        <dbReference type="PROSITE" id="PS50086"/>
    </source>
</evidence>
<reference evidence="3" key="1">
    <citation type="submission" date="2021-01" db="EMBL/GenBank/DDBJ databases">
        <title>Caligus Genome Assembly.</title>
        <authorList>
            <person name="Gallardo-Escarate C."/>
        </authorList>
    </citation>
    <scope>NUCLEOTIDE SEQUENCE [LARGE SCALE GENOMIC DNA]</scope>
</reference>
<dbReference type="Gene3D" id="1.10.8.270">
    <property type="entry name" value="putative rabgap domain of human tbc1 domain family member 14 like domains"/>
    <property type="match status" value="1"/>
</dbReference>
<feature type="non-terminal residue" evidence="2">
    <location>
        <position position="79"/>
    </location>
</feature>
<dbReference type="Pfam" id="PF00566">
    <property type="entry name" value="RabGAP-TBC"/>
    <property type="match status" value="1"/>
</dbReference>
<dbReference type="InterPro" id="IPR050302">
    <property type="entry name" value="Rab_GAP_TBC_domain"/>
</dbReference>
<keyword evidence="3" id="KW-1185">Reference proteome</keyword>
<dbReference type="Proteomes" id="UP000595437">
    <property type="component" value="Chromosome 13"/>
</dbReference>
<evidence type="ECO:0000313" key="2">
    <source>
        <dbReference type="EMBL" id="QQP38653.1"/>
    </source>
</evidence>
<dbReference type="OrthoDB" id="294251at2759"/>
<feature type="non-terminal residue" evidence="2">
    <location>
        <position position="1"/>
    </location>
</feature>
<sequence>IDLDVNRTYRNNTMFSERYSSRQRALFHILAAYSLYNTKVGYCQGMSQIVALLLMYLPDEEEVFWALHSLMVDPKYLMH</sequence>
<proteinExistence type="predicted"/>
<dbReference type="GO" id="GO:0031267">
    <property type="term" value="F:small GTPase binding"/>
    <property type="evidence" value="ECO:0007669"/>
    <property type="project" value="TreeGrafter"/>
</dbReference>
<dbReference type="PANTHER" id="PTHR47219">
    <property type="entry name" value="RAB GTPASE-ACTIVATING PROTEIN 1-LIKE"/>
    <property type="match status" value="1"/>
</dbReference>